<evidence type="ECO:0000313" key="1">
    <source>
        <dbReference type="EMBL" id="KAG8083869.1"/>
    </source>
</evidence>
<keyword evidence="2" id="KW-1185">Reference proteome</keyword>
<organism evidence="1 2">
    <name type="scientific">Zizania palustris</name>
    <name type="common">Northern wild rice</name>
    <dbReference type="NCBI Taxonomy" id="103762"/>
    <lineage>
        <taxon>Eukaryota</taxon>
        <taxon>Viridiplantae</taxon>
        <taxon>Streptophyta</taxon>
        <taxon>Embryophyta</taxon>
        <taxon>Tracheophyta</taxon>
        <taxon>Spermatophyta</taxon>
        <taxon>Magnoliopsida</taxon>
        <taxon>Liliopsida</taxon>
        <taxon>Poales</taxon>
        <taxon>Poaceae</taxon>
        <taxon>BOP clade</taxon>
        <taxon>Oryzoideae</taxon>
        <taxon>Oryzeae</taxon>
        <taxon>Zizaniinae</taxon>
        <taxon>Zizania</taxon>
    </lineage>
</organism>
<accession>A0A8J5W738</accession>
<protein>
    <submittedName>
        <fullName evidence="1">Uncharacterized protein</fullName>
    </submittedName>
</protein>
<dbReference type="EMBL" id="JAAALK010000082">
    <property type="protein sequence ID" value="KAG8083869.1"/>
    <property type="molecule type" value="Genomic_DNA"/>
</dbReference>
<reference evidence="1" key="2">
    <citation type="submission" date="2021-02" db="EMBL/GenBank/DDBJ databases">
        <authorList>
            <person name="Kimball J.A."/>
            <person name="Haas M.W."/>
            <person name="Macchietto M."/>
            <person name="Kono T."/>
            <person name="Duquette J."/>
            <person name="Shao M."/>
        </authorList>
    </citation>
    <scope>NUCLEOTIDE SEQUENCE</scope>
    <source>
        <tissue evidence="1">Fresh leaf tissue</tissue>
    </source>
</reference>
<gene>
    <name evidence="1" type="ORF">GUJ93_ZPchr0010g7927</name>
</gene>
<comment type="caution">
    <text evidence="1">The sequence shown here is derived from an EMBL/GenBank/DDBJ whole genome shotgun (WGS) entry which is preliminary data.</text>
</comment>
<dbReference type="Proteomes" id="UP000729402">
    <property type="component" value="Unassembled WGS sequence"/>
</dbReference>
<name>A0A8J5W738_ZIZPA</name>
<sequence length="78" mass="8433">MDSRRRCWRQCSSSRAAASPTCDDVCSGFSHGALHHDLGLSVVLHLRYVDALLASTRSGEFALIYDHGASRTTGLVSP</sequence>
<dbReference type="AlphaFoldDB" id="A0A8J5W738"/>
<evidence type="ECO:0000313" key="2">
    <source>
        <dbReference type="Proteomes" id="UP000729402"/>
    </source>
</evidence>
<reference evidence="1" key="1">
    <citation type="journal article" date="2021" name="bioRxiv">
        <title>Whole Genome Assembly and Annotation of Northern Wild Rice, Zizania palustris L., Supports a Whole Genome Duplication in the Zizania Genus.</title>
        <authorList>
            <person name="Haas M."/>
            <person name="Kono T."/>
            <person name="Macchietto M."/>
            <person name="Millas R."/>
            <person name="McGilp L."/>
            <person name="Shao M."/>
            <person name="Duquette J."/>
            <person name="Hirsch C.N."/>
            <person name="Kimball J."/>
        </authorList>
    </citation>
    <scope>NUCLEOTIDE SEQUENCE</scope>
    <source>
        <tissue evidence="1">Fresh leaf tissue</tissue>
    </source>
</reference>
<proteinExistence type="predicted"/>